<sequence length="109" mass="12169">MEIFVVAPFGTPPKHLFGAHSLHAGTRTLARKTSQHFLHNTGVSSRLHPKKGVQLRHSCATWRLLCTPDRIFARQIARNLIDSSDNCPIDLESVDGFLSGFYNTIELSI</sequence>
<dbReference type="AlphaFoldDB" id="A0A8J6HX44"/>
<organism evidence="1 2">
    <name type="scientific">Tenebrio molitor</name>
    <name type="common">Yellow mealworm beetle</name>
    <dbReference type="NCBI Taxonomy" id="7067"/>
    <lineage>
        <taxon>Eukaryota</taxon>
        <taxon>Metazoa</taxon>
        <taxon>Ecdysozoa</taxon>
        <taxon>Arthropoda</taxon>
        <taxon>Hexapoda</taxon>
        <taxon>Insecta</taxon>
        <taxon>Pterygota</taxon>
        <taxon>Neoptera</taxon>
        <taxon>Endopterygota</taxon>
        <taxon>Coleoptera</taxon>
        <taxon>Polyphaga</taxon>
        <taxon>Cucujiformia</taxon>
        <taxon>Tenebrionidae</taxon>
        <taxon>Tenebrio</taxon>
    </lineage>
</organism>
<gene>
    <name evidence="1" type="ORF">GEV33_000639</name>
</gene>
<comment type="caution">
    <text evidence="1">The sequence shown here is derived from an EMBL/GenBank/DDBJ whole genome shotgun (WGS) entry which is preliminary data.</text>
</comment>
<protein>
    <submittedName>
        <fullName evidence="1">Uncharacterized protein</fullName>
    </submittedName>
</protein>
<reference evidence="1" key="2">
    <citation type="submission" date="2021-08" db="EMBL/GenBank/DDBJ databases">
        <authorList>
            <person name="Eriksson T."/>
        </authorList>
    </citation>
    <scope>NUCLEOTIDE SEQUENCE</scope>
    <source>
        <strain evidence="1">Stoneville</strain>
        <tissue evidence="1">Whole head</tissue>
    </source>
</reference>
<evidence type="ECO:0000313" key="2">
    <source>
        <dbReference type="Proteomes" id="UP000719412"/>
    </source>
</evidence>
<accession>A0A8J6HX44</accession>
<dbReference type="EMBL" id="JABDTM020004027">
    <property type="protein sequence ID" value="KAH0822152.1"/>
    <property type="molecule type" value="Genomic_DNA"/>
</dbReference>
<reference evidence="1" key="1">
    <citation type="journal article" date="2020" name="J Insects Food Feed">
        <title>The yellow mealworm (Tenebrio molitor) genome: a resource for the emerging insects as food and feed industry.</title>
        <authorList>
            <person name="Eriksson T."/>
            <person name="Andere A."/>
            <person name="Kelstrup H."/>
            <person name="Emery V."/>
            <person name="Picard C."/>
        </authorList>
    </citation>
    <scope>NUCLEOTIDE SEQUENCE</scope>
    <source>
        <strain evidence="1">Stoneville</strain>
        <tissue evidence="1">Whole head</tissue>
    </source>
</reference>
<name>A0A8J6HX44_TENMO</name>
<proteinExistence type="predicted"/>
<evidence type="ECO:0000313" key="1">
    <source>
        <dbReference type="EMBL" id="KAH0822152.1"/>
    </source>
</evidence>
<keyword evidence="2" id="KW-1185">Reference proteome</keyword>
<dbReference type="Proteomes" id="UP000719412">
    <property type="component" value="Unassembled WGS sequence"/>
</dbReference>